<dbReference type="STRING" id="436017.A4RXC7"/>
<comment type="subcellular location">
    <subcellularLocation>
        <location evidence="1">Membrane</location>
        <topology evidence="1">Multi-pass membrane protein</topology>
    </subcellularLocation>
</comment>
<evidence type="ECO:0000313" key="7">
    <source>
        <dbReference type="EMBL" id="ABO96270.1"/>
    </source>
</evidence>
<accession>A4RXC7</accession>
<evidence type="ECO:0000256" key="6">
    <source>
        <dbReference type="SAM" id="Phobius"/>
    </source>
</evidence>
<organism evidence="7 8">
    <name type="scientific">Ostreococcus lucimarinus (strain CCE9901)</name>
    <dbReference type="NCBI Taxonomy" id="436017"/>
    <lineage>
        <taxon>Eukaryota</taxon>
        <taxon>Viridiplantae</taxon>
        <taxon>Chlorophyta</taxon>
        <taxon>Mamiellophyceae</taxon>
        <taxon>Mamiellales</taxon>
        <taxon>Bathycoccaceae</taxon>
        <taxon>Ostreococcus</taxon>
    </lineage>
</organism>
<reference evidence="7 8" key="1">
    <citation type="journal article" date="2007" name="Proc. Natl. Acad. Sci. U.S.A.">
        <title>The tiny eukaryote Ostreococcus provides genomic insights into the paradox of plankton speciation.</title>
        <authorList>
            <person name="Palenik B."/>
            <person name="Grimwood J."/>
            <person name="Aerts A."/>
            <person name="Rouze P."/>
            <person name="Salamov A."/>
            <person name="Putnam N."/>
            <person name="Dupont C."/>
            <person name="Jorgensen R."/>
            <person name="Derelle E."/>
            <person name="Rombauts S."/>
            <person name="Zhou K."/>
            <person name="Otillar R."/>
            <person name="Merchant S.S."/>
            <person name="Podell S."/>
            <person name="Gaasterland T."/>
            <person name="Napoli C."/>
            <person name="Gendler K."/>
            <person name="Manuell A."/>
            <person name="Tai V."/>
            <person name="Vallon O."/>
            <person name="Piganeau G."/>
            <person name="Jancek S."/>
            <person name="Heijde M."/>
            <person name="Jabbari K."/>
            <person name="Bowler C."/>
            <person name="Lohr M."/>
            <person name="Robbens S."/>
            <person name="Werner G."/>
            <person name="Dubchak I."/>
            <person name="Pazour G.J."/>
            <person name="Ren Q."/>
            <person name="Paulsen I."/>
            <person name="Delwiche C."/>
            <person name="Schmutz J."/>
            <person name="Rokhsar D."/>
            <person name="Van de Peer Y."/>
            <person name="Moreau H."/>
            <person name="Grigoriev I.V."/>
        </authorList>
    </citation>
    <scope>NUCLEOTIDE SEQUENCE [LARGE SCALE GENOMIC DNA]</scope>
    <source>
        <strain evidence="7 8">CCE9901</strain>
    </source>
</reference>
<dbReference type="eggNOG" id="ENOG502S3PT">
    <property type="taxonomic scope" value="Eukaryota"/>
</dbReference>
<name>A4RXC7_OSTLU</name>
<dbReference type="GeneID" id="5001850"/>
<dbReference type="OMA" id="WSWLFFG"/>
<evidence type="ECO:0000256" key="4">
    <source>
        <dbReference type="ARBA" id="ARBA00022989"/>
    </source>
</evidence>
<dbReference type="Gramene" id="ABO96270">
    <property type="protein sequence ID" value="ABO96270"/>
    <property type="gene ID" value="OSTLU_8326"/>
</dbReference>
<dbReference type="PANTHER" id="PTHR10057">
    <property type="entry name" value="PERIPHERAL-TYPE BENZODIAZEPINE RECEPTOR"/>
    <property type="match status" value="1"/>
</dbReference>
<dbReference type="InterPro" id="IPR038330">
    <property type="entry name" value="TspO/MBR-related_sf"/>
</dbReference>
<dbReference type="CDD" id="cd15904">
    <property type="entry name" value="TSPO_MBR"/>
    <property type="match status" value="1"/>
</dbReference>
<dbReference type="RefSeq" id="XP_001417977.1">
    <property type="nucleotide sequence ID" value="XM_001417940.1"/>
</dbReference>
<keyword evidence="5 6" id="KW-0472">Membrane</keyword>
<evidence type="ECO:0008006" key="9">
    <source>
        <dbReference type="Google" id="ProtNLM"/>
    </source>
</evidence>
<keyword evidence="4 6" id="KW-1133">Transmembrane helix</keyword>
<dbReference type="InterPro" id="IPR004307">
    <property type="entry name" value="TspO_MBR"/>
</dbReference>
<dbReference type="EMBL" id="CP000585">
    <property type="protein sequence ID" value="ABO96270.1"/>
    <property type="molecule type" value="Genomic_DNA"/>
</dbReference>
<evidence type="ECO:0000256" key="3">
    <source>
        <dbReference type="ARBA" id="ARBA00022692"/>
    </source>
</evidence>
<evidence type="ECO:0000313" key="8">
    <source>
        <dbReference type="Proteomes" id="UP000001568"/>
    </source>
</evidence>
<feature type="transmembrane region" description="Helical" evidence="6">
    <location>
        <begin position="45"/>
        <end position="67"/>
    </location>
</feature>
<evidence type="ECO:0000256" key="2">
    <source>
        <dbReference type="ARBA" id="ARBA00007524"/>
    </source>
</evidence>
<keyword evidence="3 6" id="KW-0812">Transmembrane</keyword>
<dbReference type="KEGG" id="olu:OSTLU_8326"/>
<feature type="non-terminal residue" evidence="7">
    <location>
        <position position="164"/>
    </location>
</feature>
<dbReference type="AlphaFoldDB" id="A4RXC7"/>
<dbReference type="GO" id="GO:0016020">
    <property type="term" value="C:membrane"/>
    <property type="evidence" value="ECO:0007669"/>
    <property type="project" value="UniProtKB-SubCell"/>
</dbReference>
<keyword evidence="8" id="KW-1185">Reference proteome</keyword>
<proteinExistence type="inferred from homology"/>
<dbReference type="PANTHER" id="PTHR10057:SF0">
    <property type="entry name" value="TRANSLOCATOR PROTEIN"/>
    <property type="match status" value="1"/>
</dbReference>
<sequence>IVAVMFFMLAFRSRVFSPLNASRPKIANERLAKKQKKRPSWTPPAIVFPLVWISMGFLRALSTMLVFAQTGVVTHPAILALVAHLSIGDTWNSINNVEKKLGVAAVGVLFVVGSAYNVVYQYYKVVPTAGYVIAPLAVWLTIATTLVWGIWCINTPREPLYPTK</sequence>
<dbReference type="OrthoDB" id="498553at2759"/>
<feature type="non-terminal residue" evidence="7">
    <location>
        <position position="1"/>
    </location>
</feature>
<dbReference type="Proteomes" id="UP000001568">
    <property type="component" value="Chromosome 5"/>
</dbReference>
<dbReference type="Pfam" id="PF03073">
    <property type="entry name" value="TspO_MBR"/>
    <property type="match status" value="1"/>
</dbReference>
<feature type="transmembrane region" description="Helical" evidence="6">
    <location>
        <begin position="129"/>
        <end position="151"/>
    </location>
</feature>
<dbReference type="GO" id="GO:0033013">
    <property type="term" value="P:tetrapyrrole metabolic process"/>
    <property type="evidence" value="ECO:0007669"/>
    <property type="project" value="UniProtKB-ARBA"/>
</dbReference>
<dbReference type="Gene3D" id="1.20.1260.100">
    <property type="entry name" value="TspO/MBR protein"/>
    <property type="match status" value="1"/>
</dbReference>
<feature type="transmembrane region" description="Helical" evidence="6">
    <location>
        <begin position="103"/>
        <end position="123"/>
    </location>
</feature>
<dbReference type="HOGENOM" id="CLU_137721_0_0_1"/>
<feature type="transmembrane region" description="Helical" evidence="6">
    <location>
        <begin position="73"/>
        <end position="91"/>
    </location>
</feature>
<gene>
    <name evidence="7" type="ORF">OSTLU_8326</name>
</gene>
<comment type="similarity">
    <text evidence="2">Belongs to the TspO/BZRP family.</text>
</comment>
<evidence type="ECO:0000256" key="1">
    <source>
        <dbReference type="ARBA" id="ARBA00004141"/>
    </source>
</evidence>
<evidence type="ECO:0000256" key="5">
    <source>
        <dbReference type="ARBA" id="ARBA00023136"/>
    </source>
</evidence>
<protein>
    <recommendedName>
        <fullName evidence="9">Tryptophan-rich sensory protein</fullName>
    </recommendedName>
</protein>